<dbReference type="InterPro" id="IPR016024">
    <property type="entry name" value="ARM-type_fold"/>
</dbReference>
<reference evidence="6" key="1">
    <citation type="submission" date="2025-08" db="UniProtKB">
        <authorList>
            <consortium name="Ensembl"/>
        </authorList>
    </citation>
    <scope>IDENTIFICATION</scope>
</reference>
<dbReference type="SMART" id="SM00543">
    <property type="entry name" value="MIF4G"/>
    <property type="match status" value="1"/>
</dbReference>
<feature type="domain" description="MIF4G" evidence="5">
    <location>
        <begin position="168"/>
        <end position="374"/>
    </location>
</feature>
<dbReference type="Ensembl" id="ENSEBUT00000013095.1">
    <property type="protein sequence ID" value="ENSEBUP00000012521.1"/>
    <property type="gene ID" value="ENSEBUG00000007962.1"/>
</dbReference>
<evidence type="ECO:0000256" key="3">
    <source>
        <dbReference type="ARBA" id="ARBA00022917"/>
    </source>
</evidence>
<protein>
    <recommendedName>
        <fullName evidence="5">MIF4G domain-containing protein</fullName>
    </recommendedName>
</protein>
<keyword evidence="3" id="KW-0648">Protein biosynthesis</keyword>
<evidence type="ECO:0000313" key="7">
    <source>
        <dbReference type="Proteomes" id="UP000694388"/>
    </source>
</evidence>
<proteinExistence type="inferred from homology"/>
<dbReference type="InterPro" id="IPR003890">
    <property type="entry name" value="MIF4G-like_typ-3"/>
</dbReference>
<evidence type="ECO:0000256" key="4">
    <source>
        <dbReference type="SAM" id="MobiDB-lite"/>
    </source>
</evidence>
<evidence type="ECO:0000256" key="1">
    <source>
        <dbReference type="ARBA" id="ARBA00005775"/>
    </source>
</evidence>
<dbReference type="PANTHER" id="PTHR23253:SF9">
    <property type="entry name" value="EUKARYOTIC TRANSLATION INITIATION FACTOR 4 GAMMA 2"/>
    <property type="match status" value="1"/>
</dbReference>
<dbReference type="Pfam" id="PF02854">
    <property type="entry name" value="MIF4G"/>
    <property type="match status" value="1"/>
</dbReference>
<dbReference type="PANTHER" id="PTHR23253">
    <property type="entry name" value="EUKARYOTIC TRANSLATION INITIATION FACTOR 4 GAMMA"/>
    <property type="match status" value="1"/>
</dbReference>
<name>A0A8C4WUX9_EPTBU</name>
<feature type="compositionally biased region" description="Low complexity" evidence="4">
    <location>
        <begin position="36"/>
        <end position="101"/>
    </location>
</feature>
<dbReference type="SUPFAM" id="SSF48371">
    <property type="entry name" value="ARM repeat"/>
    <property type="match status" value="1"/>
</dbReference>
<dbReference type="GO" id="GO:0016281">
    <property type="term" value="C:eukaryotic translation initiation factor 4F complex"/>
    <property type="evidence" value="ECO:0007669"/>
    <property type="project" value="TreeGrafter"/>
</dbReference>
<dbReference type="GO" id="GO:0003743">
    <property type="term" value="F:translation initiation factor activity"/>
    <property type="evidence" value="ECO:0007669"/>
    <property type="project" value="UniProtKB-KW"/>
</dbReference>
<dbReference type="Gene3D" id="1.25.40.180">
    <property type="match status" value="1"/>
</dbReference>
<feature type="region of interest" description="Disordered" evidence="4">
    <location>
        <begin position="36"/>
        <end position="131"/>
    </location>
</feature>
<keyword evidence="7" id="KW-1185">Reference proteome</keyword>
<organism evidence="6 7">
    <name type="scientific">Eptatretus burgeri</name>
    <name type="common">Inshore hagfish</name>
    <dbReference type="NCBI Taxonomy" id="7764"/>
    <lineage>
        <taxon>Eukaryota</taxon>
        <taxon>Metazoa</taxon>
        <taxon>Chordata</taxon>
        <taxon>Craniata</taxon>
        <taxon>Vertebrata</taxon>
        <taxon>Cyclostomata</taxon>
        <taxon>Myxini</taxon>
        <taxon>Myxiniformes</taxon>
        <taxon>Myxinidae</taxon>
        <taxon>Eptatretinae</taxon>
        <taxon>Eptatretus</taxon>
    </lineage>
</organism>
<dbReference type="GeneTree" id="ENSGT00940000166420"/>
<evidence type="ECO:0000256" key="2">
    <source>
        <dbReference type="ARBA" id="ARBA00022540"/>
    </source>
</evidence>
<dbReference type="GO" id="GO:0003729">
    <property type="term" value="F:mRNA binding"/>
    <property type="evidence" value="ECO:0007669"/>
    <property type="project" value="TreeGrafter"/>
</dbReference>
<sequence length="405" mass="46932">MTDLKNRNDCLDAVVLKNNQISQEMHQMCIKVQNLEQQHQEPQQKPCSQQKPSSPQNQEPQQKACSQQKPSSQQNQEPQQKPCSQQKPSSQQNQEPQQKPCSQPPLEQEKSQEEQMDQNNSQHHQPQRNKEARVIHHVIECGEPIKSTSTAWRPTKKRGMASDDEDIIRQFRSLLNKLTPENFDRIIHQMKSINITKEGHLKDIVQLVLSKAMMESKFSEVYAIMCSHLSKIEVQQTSKPGNILNFRILLIQGCHNEFKMGMDGSSSLDDAASKEKARQRALGNVIFIGELFKAEVLHESVISDIVRGLLKDGKEQSLEYLCRLLGVAGKILDSTQRAMMNEHFTSLNRLVKGRKMSSRMRFMLQDLIDLRMRKWIPRRKVERPMYLQEIRAEACEQQQRRSHYM</sequence>
<comment type="similarity">
    <text evidence="1">Belongs to the eukaryotic initiation factor 4G family.</text>
</comment>
<dbReference type="Proteomes" id="UP000694388">
    <property type="component" value="Unplaced"/>
</dbReference>
<evidence type="ECO:0000259" key="5">
    <source>
        <dbReference type="SMART" id="SM00543"/>
    </source>
</evidence>
<dbReference type="AlphaFoldDB" id="A0A8C4WUX9"/>
<accession>A0A8C4WUX9</accession>
<reference evidence="6" key="2">
    <citation type="submission" date="2025-09" db="UniProtKB">
        <authorList>
            <consortium name="Ensembl"/>
        </authorList>
    </citation>
    <scope>IDENTIFICATION</scope>
</reference>
<evidence type="ECO:0000313" key="6">
    <source>
        <dbReference type="Ensembl" id="ENSEBUP00000012521.1"/>
    </source>
</evidence>
<keyword evidence="2" id="KW-0396">Initiation factor</keyword>